<organism evidence="3 4">
    <name type="scientific">Paenibacillus naphthalenovorans</name>
    <dbReference type="NCBI Taxonomy" id="162209"/>
    <lineage>
        <taxon>Bacteria</taxon>
        <taxon>Bacillati</taxon>
        <taxon>Bacillota</taxon>
        <taxon>Bacilli</taxon>
        <taxon>Bacillales</taxon>
        <taxon>Paenibacillaceae</taxon>
        <taxon>Paenibacillus</taxon>
    </lineage>
</organism>
<keyword evidence="4" id="KW-1185">Reference proteome</keyword>
<reference evidence="4" key="1">
    <citation type="submission" date="2015-12" db="EMBL/GenBank/DDBJ databases">
        <title>Complete genome sequences of two moderately thermophilic Paenibacillus species.</title>
        <authorList>
            <person name="Butler R.III."/>
            <person name="Wang J."/>
            <person name="Stark B.C."/>
            <person name="Pombert J.-F."/>
        </authorList>
    </citation>
    <scope>NUCLEOTIDE SEQUENCE [LARGE SCALE GENOMIC DNA]</scope>
    <source>
        <strain evidence="4">32O-Y</strain>
    </source>
</reference>
<protein>
    <submittedName>
        <fullName evidence="3">Tripartite tricarboxylate transporter family receptor</fullName>
    </submittedName>
</protein>
<feature type="transmembrane region" description="Helical" evidence="1">
    <location>
        <begin position="43"/>
        <end position="61"/>
    </location>
</feature>
<dbReference type="InterPro" id="IPR009936">
    <property type="entry name" value="DUF1468"/>
</dbReference>
<accession>A0A0U2VW77</accession>
<sequence>MKAQNAGVWGGLVLLIYAGVLFVESLSLRYYTAYGPGPGFFPIWLNGVLIILALGYIWLSLRKEVILFKDIFPKGKDLKNVLSVPVSILIFMLIVNTTGFVIGCTVLLFLVLVRQYKWNLALGISLTTSVVLFVVFVTLMEVPLPVNIFGW</sequence>
<keyword evidence="1" id="KW-0472">Membrane</keyword>
<keyword evidence="1" id="KW-0812">Transmembrane</keyword>
<dbReference type="KEGG" id="pnp:IJ22_01240"/>
<evidence type="ECO:0000313" key="4">
    <source>
        <dbReference type="Proteomes" id="UP000061660"/>
    </source>
</evidence>
<dbReference type="Proteomes" id="UP000061660">
    <property type="component" value="Chromosome"/>
</dbReference>
<feature type="transmembrane region" description="Helical" evidence="1">
    <location>
        <begin position="118"/>
        <end position="139"/>
    </location>
</feature>
<evidence type="ECO:0000256" key="1">
    <source>
        <dbReference type="SAM" id="Phobius"/>
    </source>
</evidence>
<keyword evidence="1" id="KW-1133">Transmembrane helix</keyword>
<evidence type="ECO:0000313" key="3">
    <source>
        <dbReference type="EMBL" id="ALS20516.1"/>
    </source>
</evidence>
<dbReference type="EMBL" id="CP013652">
    <property type="protein sequence ID" value="ALS20516.1"/>
    <property type="molecule type" value="Genomic_DNA"/>
</dbReference>
<feature type="transmembrane region" description="Helical" evidence="1">
    <location>
        <begin position="82"/>
        <end position="112"/>
    </location>
</feature>
<dbReference type="AlphaFoldDB" id="A0A0U2VW77"/>
<keyword evidence="3" id="KW-0675">Receptor</keyword>
<dbReference type="OrthoDB" id="2454096at2"/>
<reference evidence="3 4" key="2">
    <citation type="journal article" date="2016" name="Genome Announc.">
        <title>Complete Genome Sequences of Two Interactive Moderate Thermophiles, Paenibacillus napthalenovorans 32O-Y and Paenibacillus sp. 32O-W.</title>
        <authorList>
            <person name="Butler R.R.III."/>
            <person name="Wang J."/>
            <person name="Stark B.C."/>
            <person name="Pombert J.F."/>
        </authorList>
    </citation>
    <scope>NUCLEOTIDE SEQUENCE [LARGE SCALE GENOMIC DNA]</scope>
    <source>
        <strain evidence="3 4">32O-Y</strain>
    </source>
</reference>
<feature type="domain" description="DUF1468" evidence="2">
    <location>
        <begin position="9"/>
        <end position="145"/>
    </location>
</feature>
<dbReference type="STRING" id="162209.IJ22_01240"/>
<name>A0A0U2VW77_9BACL</name>
<gene>
    <name evidence="3" type="ORF">IJ22_01240</name>
</gene>
<dbReference type="Pfam" id="PF07331">
    <property type="entry name" value="TctB"/>
    <property type="match status" value="1"/>
</dbReference>
<dbReference type="PATRIC" id="fig|162209.4.peg.123"/>
<feature type="transmembrane region" description="Helical" evidence="1">
    <location>
        <begin position="12"/>
        <end position="31"/>
    </location>
</feature>
<evidence type="ECO:0000259" key="2">
    <source>
        <dbReference type="Pfam" id="PF07331"/>
    </source>
</evidence>
<proteinExistence type="predicted"/>
<dbReference type="RefSeq" id="WP_054817622.1">
    <property type="nucleotide sequence ID" value="NZ_CP013652.1"/>
</dbReference>